<dbReference type="Pfam" id="PF01636">
    <property type="entry name" value="APH"/>
    <property type="match status" value="1"/>
</dbReference>
<reference evidence="3 4" key="1">
    <citation type="journal article" date="2016" name="Int. J. Syst. Evol. Microbiol.">
        <title>Dermabacter jinjuensis sp. nov., a novel species of the genus Dermabacter isolated from a clinical specimen.</title>
        <authorList>
            <person name="Park Y.K."/>
            <person name="Lee K.M."/>
            <person name="Lee W.K."/>
            <person name="Cho M.J."/>
            <person name="Lee H.S."/>
            <person name="Cho Y.G."/>
            <person name="Lee Y.C."/>
            <person name="Lee W.K."/>
            <person name="Seong W.K."/>
            <person name="Hwang K.J."/>
        </authorList>
    </citation>
    <scope>NUCLEOTIDE SEQUENCE [LARGE SCALE GENOMIC DNA]</scope>
    <source>
        <strain evidence="3 4">32T</strain>
    </source>
</reference>
<evidence type="ECO:0000259" key="2">
    <source>
        <dbReference type="Pfam" id="PF01636"/>
    </source>
</evidence>
<name>A0ABM6PNH4_9MICO</name>
<protein>
    <submittedName>
        <fullName evidence="3">Aminoglycoside phosphotransferase</fullName>
    </submittedName>
</protein>
<dbReference type="InterPro" id="IPR002575">
    <property type="entry name" value="Aminoglycoside_PTrfase"/>
</dbReference>
<feature type="region of interest" description="Disordered" evidence="1">
    <location>
        <begin position="305"/>
        <end position="324"/>
    </location>
</feature>
<organism evidence="3 4">
    <name type="scientific">Dermabacter jinjuensis</name>
    <dbReference type="NCBI Taxonomy" id="1667168"/>
    <lineage>
        <taxon>Bacteria</taxon>
        <taxon>Bacillati</taxon>
        <taxon>Actinomycetota</taxon>
        <taxon>Actinomycetes</taxon>
        <taxon>Micrococcales</taxon>
        <taxon>Dermabacteraceae</taxon>
        <taxon>Dermabacter</taxon>
    </lineage>
</organism>
<keyword evidence="4" id="KW-1185">Reference proteome</keyword>
<dbReference type="SUPFAM" id="SSF56112">
    <property type="entry name" value="Protein kinase-like (PK-like)"/>
    <property type="match status" value="1"/>
</dbReference>
<proteinExistence type="predicted"/>
<dbReference type="EMBL" id="CP023482">
    <property type="protein sequence ID" value="ATH96904.1"/>
    <property type="molecule type" value="Genomic_DNA"/>
</dbReference>
<evidence type="ECO:0000313" key="4">
    <source>
        <dbReference type="Proteomes" id="UP000815698"/>
    </source>
</evidence>
<dbReference type="Proteomes" id="UP000815698">
    <property type="component" value="Chromosome"/>
</dbReference>
<evidence type="ECO:0000256" key="1">
    <source>
        <dbReference type="SAM" id="MobiDB-lite"/>
    </source>
</evidence>
<feature type="domain" description="Aminoglycoside phosphotransferase" evidence="2">
    <location>
        <begin position="38"/>
        <end position="248"/>
    </location>
</feature>
<dbReference type="InterPro" id="IPR011009">
    <property type="entry name" value="Kinase-like_dom_sf"/>
</dbReference>
<gene>
    <name evidence="3" type="ORF">COP05_07265</name>
</gene>
<evidence type="ECO:0000313" key="3">
    <source>
        <dbReference type="EMBL" id="ATH96904.1"/>
    </source>
</evidence>
<dbReference type="Gene3D" id="3.90.1200.10">
    <property type="match status" value="1"/>
</dbReference>
<accession>A0ABM6PNH4</accession>
<sequence length="324" mass="35339">MRRNSYALAALATAGIPGVIPVATSATTPEGEEIESALVRDTQERLWVVSAPSTPTAGARLAKEIGVLEALSRTELAPYLQAPQGFASIPEGGRAAIALALEGVPLHLDEVSHDHVLAANVGRAIATIHNTPKAACQASGVEEFTAEEIRSNYRASVERARDRHPIPSAVAQRWTHLLADDSLWQFTPRFTHGTLNEDTTLTTGTEISGFTGWENAQVADPARDLTWMLHGLDPEAFDAFFTAYCANLDVRPDARLQERTQLVGEFAVLEWLLSGSDTDDRSIVADALEMLREVDDDLAELARREAEHEFDELSSHDPEITPER</sequence>